<dbReference type="KEGG" id="lgi:LOTGIDRAFT_131754"/>
<dbReference type="Proteomes" id="UP000030746">
    <property type="component" value="Unassembled WGS sequence"/>
</dbReference>
<keyword evidence="5" id="KW-0326">Glycosidase</keyword>
<dbReference type="GO" id="GO:0005975">
    <property type="term" value="P:carbohydrate metabolic process"/>
    <property type="evidence" value="ECO:0007669"/>
    <property type="project" value="InterPro"/>
</dbReference>
<dbReference type="Gene3D" id="3.20.20.80">
    <property type="entry name" value="Glycosidases"/>
    <property type="match status" value="3"/>
</dbReference>
<keyword evidence="4" id="KW-0325">Glycoprotein</keyword>
<organism evidence="6 7">
    <name type="scientific">Lottia gigantea</name>
    <name type="common">Giant owl limpet</name>
    <dbReference type="NCBI Taxonomy" id="225164"/>
    <lineage>
        <taxon>Eukaryota</taxon>
        <taxon>Metazoa</taxon>
        <taxon>Spiralia</taxon>
        <taxon>Lophotrochozoa</taxon>
        <taxon>Mollusca</taxon>
        <taxon>Gastropoda</taxon>
        <taxon>Patellogastropoda</taxon>
        <taxon>Lottioidea</taxon>
        <taxon>Lottiidae</taxon>
        <taxon>Lottia</taxon>
    </lineage>
</organism>
<dbReference type="EMBL" id="KB203440">
    <property type="protein sequence ID" value="ESO84673.1"/>
    <property type="molecule type" value="Genomic_DNA"/>
</dbReference>
<dbReference type="PROSITE" id="PS00653">
    <property type="entry name" value="GLYCOSYL_HYDROL_F1_2"/>
    <property type="match status" value="2"/>
</dbReference>
<dbReference type="AlphaFoldDB" id="V3Z272"/>
<dbReference type="GeneID" id="20233217"/>
<dbReference type="InterPro" id="IPR017853">
    <property type="entry name" value="GH"/>
</dbReference>
<evidence type="ECO:0000256" key="1">
    <source>
        <dbReference type="ARBA" id="ARBA00010838"/>
    </source>
</evidence>
<dbReference type="SUPFAM" id="SSF51445">
    <property type="entry name" value="(Trans)glycosidases"/>
    <property type="match status" value="3"/>
</dbReference>
<dbReference type="PRINTS" id="PR00131">
    <property type="entry name" value="GLHYDRLASE1"/>
</dbReference>
<accession>V3Z272</accession>
<name>V3Z272_LOTGI</name>
<protein>
    <recommendedName>
        <fullName evidence="8">Lactase</fullName>
    </recommendedName>
</protein>
<evidence type="ECO:0000313" key="7">
    <source>
        <dbReference type="Proteomes" id="UP000030746"/>
    </source>
</evidence>
<keyword evidence="3" id="KW-0378">Hydrolase</keyword>
<dbReference type="OMA" id="SHTEVWH"/>
<dbReference type="PANTHER" id="PTHR10353:SF36">
    <property type="entry name" value="LP05116P"/>
    <property type="match status" value="1"/>
</dbReference>
<dbReference type="CTD" id="20233217"/>
<feature type="non-terminal residue" evidence="6">
    <location>
        <position position="1"/>
    </location>
</feature>
<sequence length="1248" mass="143998">GKIGITVDIQWGYPKTNKSEDVDAAKRAVDFRLGWFLHPLVYGYYPPSMRSAVDRKSTQQGLPHSRLPNFTASEQQLITGAFDFIGINQYTTYLVEYKKLSDTVPGYYNDQDAVFGFDPEWPKGYPASDFPSVPWGMRFVLEHVRDTYKNPEVIITESGFVDNGTMQDQNRIECIRNYSNNVLQAINNGCNVKGYFVWTLMDDFEWVDYIKKFGLYYVNFDDPERTRYPRPSAFFYSKLIQTRGFDKDILNFRACYHNPSDVDKILLWKVRSSYNLLRNLQICFRNFSHPKGRDEFVYGTFPPGFEWGLATSAYQIEGGWNADGKGPSIWDVFVHSSGKINQNQTGDVSCDSYHQYKADVQLLHNVGVTVYRFSISWPRLMPDGTPASLNQAGVDYYNNLINELIKYNIKPFVTLYHWDLPQALQTKYGGWLNDSVVDDFRNYADKCFELFGDRVKMWLTHNEPPVTCSSGYEYGNFAPGIHQPGFGAYRCSYNLIKSHAAAYHTYDSKYRAKQGGHIGITLNVDWMEPMTESPDDLYASYRALDFLLGWFANAILDNGDYPDVMKMYVGEKSRRQGYSQSRLPEFTEQEKQYNKGTFDFVGINHYTSNLISNHPNPYSKPGLENDKDIKSFKDLSWPRSNSNWLAVNPWGMRKILNYVKTRYNNPPIYITENGIPDDQLDDEQRINYYQRYLNEALKAVQDGVNLKGYMAWSLMDNFEWDFGYSIKFGMHQVDFNDPNRARTPRKSVAMYTKIIKDNGFPLKDMSTYPEDNLIQGKFPSDFMFGVSTAAYQIEGAWNVDGKGVSIWDNFTHTPGKTHGTGDVADDSYYKYSQDIQLLKDLGIKTIRISISWTRLLPDGTIDNINQAGIDHYNKVINELIANGITPFVTLYHWDLPQKLQDDGGWLNRTIVQRYHDYANLCFKSFGDRVKHWITFNEPFCISYLGYESGVHAPGIKNNTAVYIAGHNVLLSHTAAYRLFQNSYPGQGKVGITLDVLWEYPKTNSTEDVDAAYRAIDFKFGWFLHPIVYGEYPPSMRSAVDRKSKLQGFPHSRLPNFTMAERQMITGAYDFIGINHYTTNIVEYKKLSDTVPGYYNDQDAVFSLDPKWPKGIPTSYFATVPWGMRYILEYIKDMYKNPEVYVTENGFDGCGTMLDQGRIDYIKGYSNNVLQAINNGCNVKGYFVWTLIDDFEWLGYKDRFGLFYVDFTDPNLSRYPRSSAFFYATLIRTRGFDQAVLDFRSCKTYIVNQ</sequence>
<dbReference type="InterPro" id="IPR001360">
    <property type="entry name" value="Glyco_hydro_1"/>
</dbReference>
<reference evidence="6 7" key="1">
    <citation type="journal article" date="2013" name="Nature">
        <title>Insights into bilaterian evolution from three spiralian genomes.</title>
        <authorList>
            <person name="Simakov O."/>
            <person name="Marletaz F."/>
            <person name="Cho S.J."/>
            <person name="Edsinger-Gonzales E."/>
            <person name="Havlak P."/>
            <person name="Hellsten U."/>
            <person name="Kuo D.H."/>
            <person name="Larsson T."/>
            <person name="Lv J."/>
            <person name="Arendt D."/>
            <person name="Savage R."/>
            <person name="Osoegawa K."/>
            <person name="de Jong P."/>
            <person name="Grimwood J."/>
            <person name="Chapman J.A."/>
            <person name="Shapiro H."/>
            <person name="Aerts A."/>
            <person name="Otillar R.P."/>
            <person name="Terry A.Y."/>
            <person name="Boore J.L."/>
            <person name="Grigoriev I.V."/>
            <person name="Lindberg D.R."/>
            <person name="Seaver E.C."/>
            <person name="Weisblat D.A."/>
            <person name="Putnam N.H."/>
            <person name="Rokhsar D.S."/>
        </authorList>
    </citation>
    <scope>NUCLEOTIDE SEQUENCE [LARGE SCALE GENOMIC DNA]</scope>
</reference>
<dbReference type="OrthoDB" id="65569at2759"/>
<evidence type="ECO:0000256" key="2">
    <source>
        <dbReference type="ARBA" id="ARBA00011738"/>
    </source>
</evidence>
<proteinExistence type="inferred from homology"/>
<dbReference type="GO" id="GO:0008422">
    <property type="term" value="F:beta-glucosidase activity"/>
    <property type="evidence" value="ECO:0007669"/>
    <property type="project" value="TreeGrafter"/>
</dbReference>
<comment type="subunit">
    <text evidence="2">Homodimer.</text>
</comment>
<evidence type="ECO:0000256" key="3">
    <source>
        <dbReference type="ARBA" id="ARBA00022801"/>
    </source>
</evidence>
<dbReference type="FunFam" id="3.20.20.80:FF:000013">
    <property type="entry name" value="lactase-phlorizin hydrolase"/>
    <property type="match status" value="2"/>
</dbReference>
<gene>
    <name evidence="6" type="ORF">LOTGIDRAFT_131754</name>
</gene>
<evidence type="ECO:0008006" key="8">
    <source>
        <dbReference type="Google" id="ProtNLM"/>
    </source>
</evidence>
<dbReference type="RefSeq" id="XP_009064664.1">
    <property type="nucleotide sequence ID" value="XM_009066416.1"/>
</dbReference>
<dbReference type="InterPro" id="IPR033132">
    <property type="entry name" value="GH_1_N_CS"/>
</dbReference>
<comment type="similarity">
    <text evidence="1">Belongs to the glycosyl hydrolase 1 family.</text>
</comment>
<dbReference type="Pfam" id="PF00232">
    <property type="entry name" value="Glyco_hydro_1"/>
    <property type="match status" value="3"/>
</dbReference>
<dbReference type="STRING" id="225164.V3Z272"/>
<dbReference type="HOGENOM" id="CLU_001859_5_2_1"/>
<keyword evidence="7" id="KW-1185">Reference proteome</keyword>
<evidence type="ECO:0000256" key="4">
    <source>
        <dbReference type="ARBA" id="ARBA00023180"/>
    </source>
</evidence>
<dbReference type="PANTHER" id="PTHR10353">
    <property type="entry name" value="GLYCOSYL HYDROLASE"/>
    <property type="match status" value="1"/>
</dbReference>
<evidence type="ECO:0000256" key="5">
    <source>
        <dbReference type="ARBA" id="ARBA00023295"/>
    </source>
</evidence>
<evidence type="ECO:0000313" key="6">
    <source>
        <dbReference type="EMBL" id="ESO84673.1"/>
    </source>
</evidence>